<evidence type="ECO:0000256" key="8">
    <source>
        <dbReference type="ARBA" id="ARBA00051284"/>
    </source>
</evidence>
<evidence type="ECO:0000259" key="14">
    <source>
        <dbReference type="PROSITE" id="PS51186"/>
    </source>
</evidence>
<evidence type="ECO:0000256" key="12">
    <source>
        <dbReference type="ARBA" id="ARBA00052335"/>
    </source>
</evidence>
<keyword evidence="2" id="KW-0012">Acyltransferase</keyword>
<comment type="catalytic activity">
    <reaction evidence="10">
        <text>serotonin + (9Z)-octadecenoyl-CoA = N-(9Z-octadecenoyl)-serotonin + CoA + H(+)</text>
        <dbReference type="Rhea" id="RHEA:51392"/>
        <dbReference type="ChEBI" id="CHEBI:15378"/>
        <dbReference type="ChEBI" id="CHEBI:57287"/>
        <dbReference type="ChEBI" id="CHEBI:57387"/>
        <dbReference type="ChEBI" id="CHEBI:134064"/>
        <dbReference type="ChEBI" id="CHEBI:350546"/>
    </reaction>
    <physiologicalReaction direction="left-to-right" evidence="10">
        <dbReference type="Rhea" id="RHEA:51393"/>
    </physiologicalReaction>
</comment>
<proteinExistence type="inferred from homology"/>
<evidence type="ECO:0000256" key="10">
    <source>
        <dbReference type="ARBA" id="ARBA00051823"/>
    </source>
</evidence>
<evidence type="ECO:0000256" key="6">
    <source>
        <dbReference type="ARBA" id="ARBA00050189"/>
    </source>
</evidence>
<keyword evidence="1" id="KW-0808">Transferase</keyword>
<comment type="catalytic activity">
    <reaction evidence="12">
        <text>dopamine + hexadecanoyl-CoA = N-hexadecanoyl-dopamine + CoA + H(+)</text>
        <dbReference type="Rhea" id="RHEA:51376"/>
        <dbReference type="ChEBI" id="CHEBI:15378"/>
        <dbReference type="ChEBI" id="CHEBI:57287"/>
        <dbReference type="ChEBI" id="CHEBI:57379"/>
        <dbReference type="ChEBI" id="CHEBI:59905"/>
        <dbReference type="ChEBI" id="CHEBI:134058"/>
    </reaction>
    <physiologicalReaction direction="left-to-right" evidence="12">
        <dbReference type="Rhea" id="RHEA:51377"/>
    </physiologicalReaction>
</comment>
<comment type="pathway">
    <text evidence="3">Aromatic compound metabolism; melatonin biosynthesis; melatonin from serotonin: step 1/2.</text>
</comment>
<comment type="similarity">
    <text evidence="4">Belongs to the acetyltransferase family. AANAT subfamily.</text>
</comment>
<dbReference type="PROSITE" id="PS51186">
    <property type="entry name" value="GNAT"/>
    <property type="match status" value="1"/>
</dbReference>
<comment type="catalytic activity">
    <reaction evidence="13">
        <text>serotonin + acetyl-CoA = N-acetylserotonin + CoA + H(+)</text>
        <dbReference type="Rhea" id="RHEA:25217"/>
        <dbReference type="ChEBI" id="CHEBI:15378"/>
        <dbReference type="ChEBI" id="CHEBI:17697"/>
        <dbReference type="ChEBI" id="CHEBI:57287"/>
        <dbReference type="ChEBI" id="CHEBI:57288"/>
        <dbReference type="ChEBI" id="CHEBI:350546"/>
        <dbReference type="EC" id="2.3.1.87"/>
    </reaction>
    <physiologicalReaction direction="left-to-right" evidence="13">
        <dbReference type="Rhea" id="RHEA:25218"/>
    </physiologicalReaction>
</comment>
<sequence length="213" mass="24428">MGDIVYSEIHPEHYADVIRHLRYNFFADEPLNKSVSLCKPGEAHEELEQFSLDVLKEGMSFMATLEDTGEVVGVILNGVKGDQGNKENQKTYNDKKLQKIFDFLGNSDNDLDIYTKYNIADVLEVKILSVDMKYRGRGIASKLFEITEKFAGLKKFKLLRADATALFSQKVFQRFGFTTLKEIVYNEYPNKDEPCFTVEPPHVSFKIMVKSLF</sequence>
<accession>A0AAW2IFD8</accession>
<protein>
    <recommendedName>
        <fullName evidence="5">aralkylamine N-acetyltransferase</fullName>
        <ecNumber evidence="5">2.3.1.87</ecNumber>
    </recommendedName>
</protein>
<comment type="catalytic activity">
    <reaction evidence="6">
        <text>dopamine + (9Z)-octadecenoyl-CoA = N-(9Z-octadecanoyl)-dopamine + CoA + H(+)</text>
        <dbReference type="Rhea" id="RHEA:51380"/>
        <dbReference type="ChEBI" id="CHEBI:15378"/>
        <dbReference type="ChEBI" id="CHEBI:31883"/>
        <dbReference type="ChEBI" id="CHEBI:57287"/>
        <dbReference type="ChEBI" id="CHEBI:57387"/>
        <dbReference type="ChEBI" id="CHEBI:59905"/>
    </reaction>
    <physiologicalReaction direction="left-to-right" evidence="6">
        <dbReference type="Rhea" id="RHEA:51381"/>
    </physiologicalReaction>
</comment>
<dbReference type="EMBL" id="JARGDH010000001">
    <property type="protein sequence ID" value="KAL0281067.1"/>
    <property type="molecule type" value="Genomic_DNA"/>
</dbReference>
<dbReference type="InterPro" id="IPR000182">
    <property type="entry name" value="GNAT_dom"/>
</dbReference>
<evidence type="ECO:0000256" key="5">
    <source>
        <dbReference type="ARBA" id="ARBA00039114"/>
    </source>
</evidence>
<feature type="domain" description="N-acetyltransferase" evidence="14">
    <location>
        <begin position="59"/>
        <end position="210"/>
    </location>
</feature>
<dbReference type="InterPro" id="IPR016181">
    <property type="entry name" value="Acyl_CoA_acyltransferase"/>
</dbReference>
<dbReference type="Gene3D" id="3.40.630.30">
    <property type="match status" value="1"/>
</dbReference>
<evidence type="ECO:0000256" key="3">
    <source>
        <dbReference type="ARBA" id="ARBA00037926"/>
    </source>
</evidence>
<dbReference type="SUPFAM" id="SSF55729">
    <property type="entry name" value="Acyl-CoA N-acyltransferases (Nat)"/>
    <property type="match status" value="1"/>
</dbReference>
<dbReference type="CDD" id="cd04301">
    <property type="entry name" value="NAT_SF"/>
    <property type="match status" value="1"/>
</dbReference>
<comment type="catalytic activity">
    <reaction evidence="9">
        <text>dopamine + acetyl-CoA = N-acetyldopamine + CoA + H(+)</text>
        <dbReference type="Rhea" id="RHEA:51388"/>
        <dbReference type="ChEBI" id="CHEBI:15378"/>
        <dbReference type="ChEBI" id="CHEBI:57287"/>
        <dbReference type="ChEBI" id="CHEBI:57288"/>
        <dbReference type="ChEBI" id="CHEBI:59905"/>
        <dbReference type="ChEBI" id="CHEBI:125678"/>
    </reaction>
    <physiologicalReaction direction="left-to-right" evidence="9">
        <dbReference type="Rhea" id="RHEA:51389"/>
    </physiologicalReaction>
</comment>
<comment type="caution">
    <text evidence="15">The sequence shown here is derived from an EMBL/GenBank/DDBJ whole genome shotgun (WGS) entry which is preliminary data.</text>
</comment>
<organism evidence="15">
    <name type="scientific">Menopon gallinae</name>
    <name type="common">poultry shaft louse</name>
    <dbReference type="NCBI Taxonomy" id="328185"/>
    <lineage>
        <taxon>Eukaryota</taxon>
        <taxon>Metazoa</taxon>
        <taxon>Ecdysozoa</taxon>
        <taxon>Arthropoda</taxon>
        <taxon>Hexapoda</taxon>
        <taxon>Insecta</taxon>
        <taxon>Pterygota</taxon>
        <taxon>Neoptera</taxon>
        <taxon>Paraneoptera</taxon>
        <taxon>Psocodea</taxon>
        <taxon>Troctomorpha</taxon>
        <taxon>Phthiraptera</taxon>
        <taxon>Amblycera</taxon>
        <taxon>Menoponidae</taxon>
        <taxon>Menopon</taxon>
    </lineage>
</organism>
<dbReference type="PANTHER" id="PTHR20905:SF32">
    <property type="entry name" value="ARYLALKYLAMINE N-ACETYLTRANSFERASE-LIKE 7, ISOFORM A"/>
    <property type="match status" value="1"/>
</dbReference>
<dbReference type="GO" id="GO:0004059">
    <property type="term" value="F:aralkylamine N-acetyltransferase activity"/>
    <property type="evidence" value="ECO:0007669"/>
    <property type="project" value="UniProtKB-EC"/>
</dbReference>
<evidence type="ECO:0000313" key="15">
    <source>
        <dbReference type="EMBL" id="KAL0281067.1"/>
    </source>
</evidence>
<comment type="catalytic activity">
    <reaction evidence="7">
        <text>serotonin + octadecanoyl-CoA = N-octadecanoyl-serotonin + CoA + H(+)</text>
        <dbReference type="Rhea" id="RHEA:51400"/>
        <dbReference type="ChEBI" id="CHEBI:15378"/>
        <dbReference type="ChEBI" id="CHEBI:57287"/>
        <dbReference type="ChEBI" id="CHEBI:57394"/>
        <dbReference type="ChEBI" id="CHEBI:134065"/>
        <dbReference type="ChEBI" id="CHEBI:350546"/>
    </reaction>
    <physiologicalReaction direction="left-to-right" evidence="7">
        <dbReference type="Rhea" id="RHEA:51401"/>
    </physiologicalReaction>
</comment>
<evidence type="ECO:0000256" key="4">
    <source>
        <dbReference type="ARBA" id="ARBA00038182"/>
    </source>
</evidence>
<evidence type="ECO:0000256" key="9">
    <source>
        <dbReference type="ARBA" id="ARBA00051711"/>
    </source>
</evidence>
<evidence type="ECO:0000256" key="7">
    <source>
        <dbReference type="ARBA" id="ARBA00050849"/>
    </source>
</evidence>
<comment type="catalytic activity">
    <reaction evidence="11">
        <text>serotonin + hexadecanoyl-CoA = N-hexadecanoyl-serotonin + CoA + H(+)</text>
        <dbReference type="Rhea" id="RHEA:51384"/>
        <dbReference type="ChEBI" id="CHEBI:15378"/>
        <dbReference type="ChEBI" id="CHEBI:57287"/>
        <dbReference type="ChEBI" id="CHEBI:57379"/>
        <dbReference type="ChEBI" id="CHEBI:134059"/>
        <dbReference type="ChEBI" id="CHEBI:350546"/>
    </reaction>
    <physiologicalReaction direction="left-to-right" evidence="11">
        <dbReference type="Rhea" id="RHEA:51385"/>
    </physiologicalReaction>
</comment>
<evidence type="ECO:0000256" key="11">
    <source>
        <dbReference type="ARBA" id="ARBA00052178"/>
    </source>
</evidence>
<evidence type="ECO:0000256" key="1">
    <source>
        <dbReference type="ARBA" id="ARBA00022679"/>
    </source>
</evidence>
<gene>
    <name evidence="15" type="ORF">PYX00_002171</name>
</gene>
<evidence type="ECO:0000256" key="2">
    <source>
        <dbReference type="ARBA" id="ARBA00023315"/>
    </source>
</evidence>
<dbReference type="EC" id="2.3.1.87" evidence="5"/>
<dbReference type="FunFam" id="3.40.630.30:FF:000046">
    <property type="entry name" value="Dopamine N-acetyltransferase"/>
    <property type="match status" value="1"/>
</dbReference>
<reference evidence="15" key="1">
    <citation type="journal article" date="2024" name="Gigascience">
        <title>Chromosome-level genome of the poultry shaft louse Menopon gallinae provides insight into the host-switching and adaptive evolution of parasitic lice.</title>
        <authorList>
            <person name="Xu Y."/>
            <person name="Ma L."/>
            <person name="Liu S."/>
            <person name="Liang Y."/>
            <person name="Liu Q."/>
            <person name="He Z."/>
            <person name="Tian L."/>
            <person name="Duan Y."/>
            <person name="Cai W."/>
            <person name="Li H."/>
            <person name="Song F."/>
        </authorList>
    </citation>
    <scope>NUCLEOTIDE SEQUENCE</scope>
    <source>
        <strain evidence="15">Cailab_2023a</strain>
    </source>
</reference>
<dbReference type="Pfam" id="PF00583">
    <property type="entry name" value="Acetyltransf_1"/>
    <property type="match status" value="1"/>
</dbReference>
<evidence type="ECO:0000256" key="13">
    <source>
        <dbReference type="ARBA" id="ARBA00052491"/>
    </source>
</evidence>
<comment type="catalytic activity">
    <reaction evidence="8">
        <text>serotonin + (5Z,8Z,11Z,14Z)-eicosatetraenoyl-CoA = N-[(5Z,8Z,11Z,14Z)-eicosatetraenoyl]-serotonin + CoA + H(+)</text>
        <dbReference type="Rhea" id="RHEA:51396"/>
        <dbReference type="ChEBI" id="CHEBI:15378"/>
        <dbReference type="ChEBI" id="CHEBI:57287"/>
        <dbReference type="ChEBI" id="CHEBI:57368"/>
        <dbReference type="ChEBI" id="CHEBI:132255"/>
        <dbReference type="ChEBI" id="CHEBI:350546"/>
    </reaction>
    <physiologicalReaction direction="left-to-right" evidence="8">
        <dbReference type="Rhea" id="RHEA:51397"/>
    </physiologicalReaction>
</comment>
<name>A0AAW2IFD8_9NEOP</name>
<dbReference type="PANTHER" id="PTHR20905">
    <property type="entry name" value="N-ACETYLTRANSFERASE-RELATED"/>
    <property type="match status" value="1"/>
</dbReference>
<dbReference type="AlphaFoldDB" id="A0AAW2IFD8"/>